<dbReference type="AlphaFoldDB" id="A0A1Z1FCG3"/>
<dbReference type="STRING" id="450378.GCA_001661675_02079"/>
<evidence type="ECO:0000313" key="3">
    <source>
        <dbReference type="Proteomes" id="UP000195807"/>
    </source>
</evidence>
<name>A0A1Z1FCG3_9SPHN</name>
<dbReference type="PROSITE" id="PS51257">
    <property type="entry name" value="PROKAR_LIPOPROTEIN"/>
    <property type="match status" value="1"/>
</dbReference>
<evidence type="ECO:0008006" key="4">
    <source>
        <dbReference type="Google" id="ProtNLM"/>
    </source>
</evidence>
<evidence type="ECO:0000256" key="1">
    <source>
        <dbReference type="SAM" id="MobiDB-lite"/>
    </source>
</evidence>
<keyword evidence="3" id="KW-1185">Reference proteome</keyword>
<reference evidence="2 3" key="1">
    <citation type="submission" date="2017-01" db="EMBL/GenBank/DDBJ databases">
        <title>Complete genome sequence of esterase-producing bacterium Croceicoccus marinus E4A9.</title>
        <authorList>
            <person name="Wu Y.-H."/>
            <person name="Cheng H."/>
            <person name="Xu L."/>
            <person name="Huo Y.-Y."/>
            <person name="Wang C.-S."/>
            <person name="Xu X.-W."/>
        </authorList>
    </citation>
    <scope>NUCLEOTIDE SEQUENCE [LARGE SCALE GENOMIC DNA]</scope>
    <source>
        <strain evidence="2 3">E4A9</strain>
    </source>
</reference>
<evidence type="ECO:0000313" key="2">
    <source>
        <dbReference type="EMBL" id="ARU16509.1"/>
    </source>
</evidence>
<sequence>MKRPPTLAADPDPKPTRRGAFRLGLCAAVLLAGCDDAPADSMPDPLPLTAGPAADDIPDAPPNPDGLQLAPGFAPLAFDLANTGWLVTAVDGVPTADLQDDLATVHFGRSYLRWAGCDQMEALYIPLTGSFALGRQERKTSDCAQSEVDAALASVLADTPLIGRNREGKVMLAGRTHAVTLSRIDSGPRDPAAPPLDAAPFEIMTGDANGARPILSLHDGRFAVWMDCPAAITGSLRLMDGRLRTGNVQVKDCETYRAAARDELAAFFRASPAIACGHDGELMMSDGETVIGARQCSANPAQCRRTAAAIDVPKDGAEYGAEEEAEDAPADRADASQAFIPSR</sequence>
<organism evidence="2 3">
    <name type="scientific">Croceicoccus marinus</name>
    <dbReference type="NCBI Taxonomy" id="450378"/>
    <lineage>
        <taxon>Bacteria</taxon>
        <taxon>Pseudomonadati</taxon>
        <taxon>Pseudomonadota</taxon>
        <taxon>Alphaproteobacteria</taxon>
        <taxon>Sphingomonadales</taxon>
        <taxon>Erythrobacteraceae</taxon>
        <taxon>Croceicoccus</taxon>
    </lineage>
</organism>
<feature type="region of interest" description="Disordered" evidence="1">
    <location>
        <begin position="314"/>
        <end position="343"/>
    </location>
</feature>
<dbReference type="OrthoDB" id="7432890at2"/>
<feature type="region of interest" description="Disordered" evidence="1">
    <location>
        <begin position="42"/>
        <end position="65"/>
    </location>
</feature>
<protein>
    <recommendedName>
        <fullName evidence="4">META domain-containing protein</fullName>
    </recommendedName>
</protein>
<gene>
    <name evidence="2" type="ORF">A9D14_10315</name>
</gene>
<dbReference type="Proteomes" id="UP000195807">
    <property type="component" value="Chromosome"/>
</dbReference>
<proteinExistence type="predicted"/>
<dbReference type="KEGG" id="cman:A9D14_10315"/>
<dbReference type="EMBL" id="CP019602">
    <property type="protein sequence ID" value="ARU16509.1"/>
    <property type="molecule type" value="Genomic_DNA"/>
</dbReference>
<accession>A0A1Z1FCG3</accession>
<dbReference type="RefSeq" id="WP_066846022.1">
    <property type="nucleotide sequence ID" value="NZ_CP019602.1"/>
</dbReference>